<dbReference type="PANTHER" id="PTHR42811">
    <property type="entry name" value="SERINE ACETYLTRANSFERASE"/>
    <property type="match status" value="1"/>
</dbReference>
<evidence type="ECO:0000256" key="4">
    <source>
        <dbReference type="ARBA" id="ARBA00022679"/>
    </source>
</evidence>
<dbReference type="GO" id="GO:0009001">
    <property type="term" value="F:serine O-acetyltransferase activity"/>
    <property type="evidence" value="ECO:0007669"/>
    <property type="project" value="InterPro"/>
</dbReference>
<keyword evidence="5" id="KW-0012">Acyltransferase</keyword>
<dbReference type="GO" id="GO:0006535">
    <property type="term" value="P:cysteine biosynthetic process from serine"/>
    <property type="evidence" value="ECO:0007669"/>
    <property type="project" value="InterPro"/>
</dbReference>
<evidence type="ECO:0000313" key="7">
    <source>
        <dbReference type="EMBL" id="MBU3806097.1"/>
    </source>
</evidence>
<evidence type="ECO:0000259" key="6">
    <source>
        <dbReference type="Pfam" id="PF06426"/>
    </source>
</evidence>
<dbReference type="Proteomes" id="UP000713596">
    <property type="component" value="Unassembled WGS sequence"/>
</dbReference>
<organism evidence="7 8">
    <name type="scientific">Candidatus Allofournierella pullistercoris</name>
    <dbReference type="NCBI Taxonomy" id="2838597"/>
    <lineage>
        <taxon>Bacteria</taxon>
        <taxon>Bacillati</taxon>
        <taxon>Bacillota</taxon>
        <taxon>Clostridia</taxon>
        <taxon>Eubacteriales</taxon>
        <taxon>Oscillospiraceae</taxon>
        <taxon>Allofournierella</taxon>
    </lineage>
</organism>
<evidence type="ECO:0000256" key="3">
    <source>
        <dbReference type="ARBA" id="ARBA00022605"/>
    </source>
</evidence>
<dbReference type="InterPro" id="IPR042122">
    <property type="entry name" value="Ser_AcTrfase_N_sf"/>
</dbReference>
<evidence type="ECO:0000256" key="2">
    <source>
        <dbReference type="ARBA" id="ARBA00018522"/>
    </source>
</evidence>
<dbReference type="Pfam" id="PF06426">
    <property type="entry name" value="SATase_N"/>
    <property type="match status" value="1"/>
</dbReference>
<dbReference type="GO" id="GO:0005737">
    <property type="term" value="C:cytoplasm"/>
    <property type="evidence" value="ECO:0007669"/>
    <property type="project" value="InterPro"/>
</dbReference>
<dbReference type="Gene3D" id="2.160.10.10">
    <property type="entry name" value="Hexapeptide repeat proteins"/>
    <property type="match status" value="1"/>
</dbReference>
<dbReference type="InterPro" id="IPR010493">
    <property type="entry name" value="Ser_AcTrfase_N"/>
</dbReference>
<dbReference type="SUPFAM" id="SSF51161">
    <property type="entry name" value="Trimeric LpxA-like enzymes"/>
    <property type="match status" value="1"/>
</dbReference>
<dbReference type="InterPro" id="IPR011004">
    <property type="entry name" value="Trimer_LpxA-like_sf"/>
</dbReference>
<dbReference type="InterPro" id="IPR053376">
    <property type="entry name" value="Serine_acetyltransferase"/>
</dbReference>
<reference evidence="7" key="2">
    <citation type="submission" date="2021-04" db="EMBL/GenBank/DDBJ databases">
        <authorList>
            <person name="Gilroy R."/>
        </authorList>
    </citation>
    <scope>NUCLEOTIDE SEQUENCE</scope>
    <source>
        <strain evidence="7">B5_2728</strain>
    </source>
</reference>
<sequence>MKESKHQVILNTVQQLTENYTTHELLSLKQGMELPSRKEVVRLLGQLKQVLFPGYYGPESRMGTSPEHYAGYKLDQLYDGLCQQINLALLYQCGCECCGKVVNQQAEEICNQFFAQLPKLQELLLKDVQAGFDGDPAAKSREEIIFCYPGFYAIYIYRVAHELYRLDVPFIPRIMSEYAHGATGIDINPGATIGEYFFIDHGTGVVIGETAEIGNHVKIYQGVTLGALSTRGGQQLSGAKRHPTICDHVTIYSGASVLGGDTVIGSNSTIGGGTFLTESVPPNSRVLAKRPEQMIKSPTELSE</sequence>
<accession>A0A948T204</accession>
<evidence type="ECO:0000256" key="1">
    <source>
        <dbReference type="ARBA" id="ARBA00004876"/>
    </source>
</evidence>
<evidence type="ECO:0000256" key="5">
    <source>
        <dbReference type="ARBA" id="ARBA00023315"/>
    </source>
</evidence>
<comment type="caution">
    <text evidence="7">The sequence shown here is derived from an EMBL/GenBank/DDBJ whole genome shotgun (WGS) entry which is preliminary data.</text>
</comment>
<gene>
    <name evidence="7" type="ORF">H9882_04320</name>
</gene>
<reference evidence="7" key="1">
    <citation type="journal article" date="2021" name="PeerJ">
        <title>Extensive microbial diversity within the chicken gut microbiome revealed by metagenomics and culture.</title>
        <authorList>
            <person name="Gilroy R."/>
            <person name="Ravi A."/>
            <person name="Getino M."/>
            <person name="Pursley I."/>
            <person name="Horton D.L."/>
            <person name="Alikhan N.F."/>
            <person name="Baker D."/>
            <person name="Gharbi K."/>
            <person name="Hall N."/>
            <person name="Watson M."/>
            <person name="Adriaenssens E.M."/>
            <person name="Foster-Nyarko E."/>
            <person name="Jarju S."/>
            <person name="Secka A."/>
            <person name="Antonio M."/>
            <person name="Oren A."/>
            <person name="Chaudhuri R.R."/>
            <person name="La Ragione R."/>
            <person name="Hildebrand F."/>
            <person name="Pallen M.J."/>
        </authorList>
    </citation>
    <scope>NUCLEOTIDE SEQUENCE</scope>
    <source>
        <strain evidence="7">B5_2728</strain>
    </source>
</reference>
<feature type="domain" description="Serine acetyltransferase N-terminal" evidence="6">
    <location>
        <begin position="101"/>
        <end position="154"/>
    </location>
</feature>
<evidence type="ECO:0000313" key="8">
    <source>
        <dbReference type="Proteomes" id="UP000713596"/>
    </source>
</evidence>
<dbReference type="CDD" id="cd03354">
    <property type="entry name" value="LbH_SAT"/>
    <property type="match status" value="1"/>
</dbReference>
<name>A0A948T204_9FIRM</name>
<keyword evidence="4" id="KW-0808">Transferase</keyword>
<protein>
    <recommendedName>
        <fullName evidence="2">Serine acetyltransferase</fullName>
    </recommendedName>
</protein>
<dbReference type="Gene3D" id="1.10.3130.10">
    <property type="entry name" value="serine acetyltransferase, domain 1"/>
    <property type="match status" value="1"/>
</dbReference>
<proteinExistence type="predicted"/>
<dbReference type="InterPro" id="IPR045304">
    <property type="entry name" value="LbH_SAT"/>
</dbReference>
<comment type="pathway">
    <text evidence="1">Amino-acid biosynthesis; L-cysteine biosynthesis; L-cysteine from L-serine: step 1/2.</text>
</comment>
<dbReference type="AlphaFoldDB" id="A0A948T204"/>
<dbReference type="EMBL" id="JAHLFP010000034">
    <property type="protein sequence ID" value="MBU3806097.1"/>
    <property type="molecule type" value="Genomic_DNA"/>
</dbReference>
<keyword evidence="3" id="KW-0028">Amino-acid biosynthesis</keyword>
<dbReference type="NCBIfam" id="NF041874">
    <property type="entry name" value="EPS_EpsC"/>
    <property type="match status" value="1"/>
</dbReference>